<evidence type="ECO:0000313" key="1">
    <source>
        <dbReference type="EMBL" id="KAJ8875567.1"/>
    </source>
</evidence>
<name>A0ABQ9GU58_9NEOP</name>
<evidence type="ECO:0000313" key="2">
    <source>
        <dbReference type="Proteomes" id="UP001159363"/>
    </source>
</evidence>
<reference evidence="1 2" key="1">
    <citation type="submission" date="2023-02" db="EMBL/GenBank/DDBJ databases">
        <title>LHISI_Scaffold_Assembly.</title>
        <authorList>
            <person name="Stuart O.P."/>
            <person name="Cleave R."/>
            <person name="Magrath M.J.L."/>
            <person name="Mikheyev A.S."/>
        </authorList>
    </citation>
    <scope>NUCLEOTIDE SEQUENCE [LARGE SCALE GENOMIC DNA]</scope>
    <source>
        <strain evidence="1">Daus_M_001</strain>
        <tissue evidence="1">Leg muscle</tissue>
    </source>
</reference>
<dbReference type="EMBL" id="JARBHB010000009">
    <property type="protein sequence ID" value="KAJ8875567.1"/>
    <property type="molecule type" value="Genomic_DNA"/>
</dbReference>
<accession>A0ABQ9GU58</accession>
<organism evidence="1 2">
    <name type="scientific">Dryococelus australis</name>
    <dbReference type="NCBI Taxonomy" id="614101"/>
    <lineage>
        <taxon>Eukaryota</taxon>
        <taxon>Metazoa</taxon>
        <taxon>Ecdysozoa</taxon>
        <taxon>Arthropoda</taxon>
        <taxon>Hexapoda</taxon>
        <taxon>Insecta</taxon>
        <taxon>Pterygota</taxon>
        <taxon>Neoptera</taxon>
        <taxon>Polyneoptera</taxon>
        <taxon>Phasmatodea</taxon>
        <taxon>Verophasmatodea</taxon>
        <taxon>Anareolatae</taxon>
        <taxon>Phasmatidae</taxon>
        <taxon>Eurycanthinae</taxon>
        <taxon>Dryococelus</taxon>
    </lineage>
</organism>
<gene>
    <name evidence="1" type="ORF">PR048_023463</name>
</gene>
<proteinExistence type="predicted"/>
<comment type="caution">
    <text evidence="1">The sequence shown here is derived from an EMBL/GenBank/DDBJ whole genome shotgun (WGS) entry which is preliminary data.</text>
</comment>
<keyword evidence="2" id="KW-1185">Reference proteome</keyword>
<sequence length="102" mass="11472">MYSGQFHQPTGARNSRPGCHKISLSHTKKRWISNHLRQKMILFNVANIEDSETAAITKIWTRAVAGPSITRPYQKVQICESICSIHCKSPSSPSLLKLLPIM</sequence>
<dbReference type="Proteomes" id="UP001159363">
    <property type="component" value="Chromosome 8"/>
</dbReference>
<protein>
    <submittedName>
        <fullName evidence="1">Uncharacterized protein</fullName>
    </submittedName>
</protein>